<evidence type="ECO:0000313" key="6">
    <source>
        <dbReference type="EMBL" id="GLI59431.1"/>
    </source>
</evidence>
<dbReference type="SMART" id="SM00368">
    <property type="entry name" value="LRR_RI"/>
    <property type="match status" value="5"/>
</dbReference>
<evidence type="ECO:0000256" key="1">
    <source>
        <dbReference type="ARBA" id="ARBA00004430"/>
    </source>
</evidence>
<accession>A0ABQ5RPE3</accession>
<dbReference type="InterPro" id="IPR001611">
    <property type="entry name" value="Leu-rich_rpt"/>
</dbReference>
<name>A0ABQ5RPE3_9CHLO</name>
<dbReference type="PANTHER" id="PTHR24113:SF12">
    <property type="entry name" value="RAN GTPASE-ACTIVATING PROTEIN 1"/>
    <property type="match status" value="1"/>
</dbReference>
<evidence type="ECO:0000256" key="2">
    <source>
        <dbReference type="ARBA" id="ARBA00022468"/>
    </source>
</evidence>
<feature type="region of interest" description="Disordered" evidence="5">
    <location>
        <begin position="221"/>
        <end position="244"/>
    </location>
</feature>
<evidence type="ECO:0000256" key="4">
    <source>
        <dbReference type="ARBA" id="ARBA00022737"/>
    </source>
</evidence>
<feature type="compositionally biased region" description="Polar residues" evidence="5">
    <location>
        <begin position="222"/>
        <end position="236"/>
    </location>
</feature>
<dbReference type="InterPro" id="IPR032675">
    <property type="entry name" value="LRR_dom_sf"/>
</dbReference>
<dbReference type="EMBL" id="BSDZ01000004">
    <property type="protein sequence ID" value="GLI59431.1"/>
    <property type="molecule type" value="Genomic_DNA"/>
</dbReference>
<gene>
    <name evidence="6" type="ORF">VaNZ11_001315</name>
</gene>
<evidence type="ECO:0000313" key="7">
    <source>
        <dbReference type="Proteomes" id="UP001165090"/>
    </source>
</evidence>
<sequence length="464" mass="49961">MAPKEKKGPKKLLAMSQLTAFVTIYKAACKSYGVVPDKLLLEEAEKKLIICKGVDKVVLRGPQHNSSSLCAVLDAMAGYAPIRNLVCWGCNIGDEGLQVLSQLVRAAAHKTWIGSKPRMIQVVSDGAQLPAERWSERYLDLVNGVGGMVTRGPGFQLPSLVVGRTQDVTMDTIRMQRDPAAVAGLDITSLERQLSNLMASTSCSATAFLYDQINQARAAGASTDTGPALASSQTSDGRPLLRPSRPQAFSNAVLREFSLALGTQGHMLQVLVLDHNQLGDIGARLLAPGLKRCKPLQQLSMAHCGIGPEGAVALADSLRPDQNELLAELQPKLKVLNLGHNPLRAAGLAALAVSLTHMTSLKVLHMPDVEVASEPVDLEAMQTLMDCLAANTNIDQLDIDGNHIGDVGAKAMLPFLQEQKHIRKFRITPRLSRGIMAAVQEAVRANLPKRKKAVRKKKPGAKKF</sequence>
<evidence type="ECO:0000256" key="5">
    <source>
        <dbReference type="SAM" id="MobiDB-lite"/>
    </source>
</evidence>
<proteinExistence type="predicted"/>
<keyword evidence="7" id="KW-1185">Reference proteome</keyword>
<keyword evidence="3" id="KW-0433">Leucine-rich repeat</keyword>
<keyword evidence="4" id="KW-0677">Repeat</keyword>
<dbReference type="SUPFAM" id="SSF52047">
    <property type="entry name" value="RNI-like"/>
    <property type="match status" value="1"/>
</dbReference>
<evidence type="ECO:0000256" key="3">
    <source>
        <dbReference type="ARBA" id="ARBA00022614"/>
    </source>
</evidence>
<comment type="subcellular location">
    <subcellularLocation>
        <location evidence="1">Cytoplasm</location>
        <location evidence="1">Cytoskeleton</location>
        <location evidence="1">Cilium axoneme</location>
    </subcellularLocation>
</comment>
<dbReference type="Gene3D" id="3.80.10.10">
    <property type="entry name" value="Ribonuclease Inhibitor"/>
    <property type="match status" value="2"/>
</dbReference>
<dbReference type="PANTHER" id="PTHR24113">
    <property type="entry name" value="RAN GTPASE-ACTIVATING PROTEIN 1"/>
    <property type="match status" value="1"/>
</dbReference>
<dbReference type="Pfam" id="PF13516">
    <property type="entry name" value="LRR_6"/>
    <property type="match status" value="4"/>
</dbReference>
<keyword evidence="2" id="KW-0343">GTPase activation</keyword>
<protein>
    <submittedName>
        <fullName evidence="6">Uncharacterized protein</fullName>
    </submittedName>
</protein>
<reference evidence="6 7" key="1">
    <citation type="journal article" date="2023" name="IScience">
        <title>Expanded male sex-determining region conserved during the evolution of homothallism in the green alga Volvox.</title>
        <authorList>
            <person name="Yamamoto K."/>
            <person name="Matsuzaki R."/>
            <person name="Mahakham W."/>
            <person name="Heman W."/>
            <person name="Sekimoto H."/>
            <person name="Kawachi M."/>
            <person name="Minakuchi Y."/>
            <person name="Toyoda A."/>
            <person name="Nozaki H."/>
        </authorList>
    </citation>
    <scope>NUCLEOTIDE SEQUENCE [LARGE SCALE GENOMIC DNA]</scope>
    <source>
        <strain evidence="6 7">NIES-4468</strain>
    </source>
</reference>
<dbReference type="InterPro" id="IPR027038">
    <property type="entry name" value="RanGap"/>
</dbReference>
<dbReference type="Proteomes" id="UP001165090">
    <property type="component" value="Unassembled WGS sequence"/>
</dbReference>
<organism evidence="6 7">
    <name type="scientific">Volvox africanus</name>
    <dbReference type="NCBI Taxonomy" id="51714"/>
    <lineage>
        <taxon>Eukaryota</taxon>
        <taxon>Viridiplantae</taxon>
        <taxon>Chlorophyta</taxon>
        <taxon>core chlorophytes</taxon>
        <taxon>Chlorophyceae</taxon>
        <taxon>CS clade</taxon>
        <taxon>Chlamydomonadales</taxon>
        <taxon>Volvocaceae</taxon>
        <taxon>Volvox</taxon>
    </lineage>
</organism>
<comment type="caution">
    <text evidence="6">The sequence shown here is derived from an EMBL/GenBank/DDBJ whole genome shotgun (WGS) entry which is preliminary data.</text>
</comment>